<dbReference type="PANTHER" id="PTHR32309">
    <property type="entry name" value="TYROSINE-PROTEIN KINASE"/>
    <property type="match status" value="1"/>
</dbReference>
<evidence type="ECO:0000256" key="15">
    <source>
        <dbReference type="SAM" id="Phobius"/>
    </source>
</evidence>
<accession>A0A562B939</accession>
<keyword evidence="3" id="KW-1003">Cell membrane</keyword>
<dbReference type="Gene3D" id="3.40.50.300">
    <property type="entry name" value="P-loop containing nucleotide triphosphate hydrolases"/>
    <property type="match status" value="1"/>
</dbReference>
<evidence type="ECO:0000256" key="8">
    <source>
        <dbReference type="ARBA" id="ARBA00022777"/>
    </source>
</evidence>
<dbReference type="Pfam" id="PF02706">
    <property type="entry name" value="Wzz"/>
    <property type="match status" value="1"/>
</dbReference>
<keyword evidence="7" id="KW-0547">Nucleotide-binding</keyword>
<feature type="transmembrane region" description="Helical" evidence="15">
    <location>
        <begin position="452"/>
        <end position="472"/>
    </location>
</feature>
<keyword evidence="6 15" id="KW-0812">Transmembrane</keyword>
<feature type="domain" description="Polysaccharide chain length determinant N-terminal" evidence="16">
    <location>
        <begin position="21"/>
        <end position="115"/>
    </location>
</feature>
<dbReference type="InterPro" id="IPR005700">
    <property type="entry name" value="EPS_ExoP-like"/>
</dbReference>
<dbReference type="InterPro" id="IPR050445">
    <property type="entry name" value="Bact_polysacc_biosynth/exp"/>
</dbReference>
<feature type="domain" description="Tyrosine-protein kinase G-rich" evidence="18">
    <location>
        <begin position="394"/>
        <end position="474"/>
    </location>
</feature>
<dbReference type="Pfam" id="PF13614">
    <property type="entry name" value="AAA_31"/>
    <property type="match status" value="1"/>
</dbReference>
<comment type="catalytic activity">
    <reaction evidence="13">
        <text>L-tyrosyl-[protein] + ATP = O-phospho-L-tyrosyl-[protein] + ADP + H(+)</text>
        <dbReference type="Rhea" id="RHEA:10596"/>
        <dbReference type="Rhea" id="RHEA-COMP:10136"/>
        <dbReference type="Rhea" id="RHEA-COMP:20101"/>
        <dbReference type="ChEBI" id="CHEBI:15378"/>
        <dbReference type="ChEBI" id="CHEBI:30616"/>
        <dbReference type="ChEBI" id="CHEBI:46858"/>
        <dbReference type="ChEBI" id="CHEBI:61978"/>
        <dbReference type="ChEBI" id="CHEBI:456216"/>
    </reaction>
</comment>
<dbReference type="NCBIfam" id="TIGR01005">
    <property type="entry name" value="eps_transp_fam"/>
    <property type="match status" value="1"/>
</dbReference>
<evidence type="ECO:0000256" key="11">
    <source>
        <dbReference type="ARBA" id="ARBA00023136"/>
    </source>
</evidence>
<evidence type="ECO:0000256" key="7">
    <source>
        <dbReference type="ARBA" id="ARBA00022741"/>
    </source>
</evidence>
<evidence type="ECO:0000256" key="9">
    <source>
        <dbReference type="ARBA" id="ARBA00022840"/>
    </source>
</evidence>
<evidence type="ECO:0000256" key="2">
    <source>
        <dbReference type="ARBA" id="ARBA00008883"/>
    </source>
</evidence>
<dbReference type="InterPro" id="IPR025669">
    <property type="entry name" value="AAA_dom"/>
</dbReference>
<evidence type="ECO:0000259" key="16">
    <source>
        <dbReference type="Pfam" id="PF02706"/>
    </source>
</evidence>
<dbReference type="GO" id="GO:0005886">
    <property type="term" value="C:plasma membrane"/>
    <property type="evidence" value="ECO:0007669"/>
    <property type="project" value="UniProtKB-SubCell"/>
</dbReference>
<dbReference type="NCBIfam" id="TIGR01007">
    <property type="entry name" value="eps_fam"/>
    <property type="match status" value="1"/>
</dbReference>
<dbReference type="Pfam" id="PF23607">
    <property type="entry name" value="WZC_N"/>
    <property type="match status" value="1"/>
</dbReference>
<keyword evidence="5" id="KW-0808">Transferase</keyword>
<feature type="domain" description="AAA" evidence="17">
    <location>
        <begin position="556"/>
        <end position="676"/>
    </location>
</feature>
<reference evidence="19 20" key="1">
    <citation type="submission" date="2019-07" db="EMBL/GenBank/DDBJ databases">
        <title>Genome sequencing of lignin-degrading bacterial isolates.</title>
        <authorList>
            <person name="Gladden J."/>
        </authorList>
    </citation>
    <scope>NUCLEOTIDE SEQUENCE [LARGE SCALE GENOMIC DNA]</scope>
    <source>
        <strain evidence="19 20">J11</strain>
    </source>
</reference>
<dbReference type="InterPro" id="IPR005702">
    <property type="entry name" value="Wzc-like_C"/>
</dbReference>
<comment type="caution">
    <text evidence="19">The sequence shown here is derived from an EMBL/GenBank/DDBJ whole genome shotgun (WGS) entry which is preliminary data.</text>
</comment>
<evidence type="ECO:0000259" key="18">
    <source>
        <dbReference type="Pfam" id="PF13807"/>
    </source>
</evidence>
<evidence type="ECO:0000256" key="4">
    <source>
        <dbReference type="ARBA" id="ARBA00022519"/>
    </source>
</evidence>
<evidence type="ECO:0000256" key="13">
    <source>
        <dbReference type="ARBA" id="ARBA00053015"/>
    </source>
</evidence>
<dbReference type="InterPro" id="IPR032807">
    <property type="entry name" value="GNVR"/>
</dbReference>
<keyword evidence="20" id="KW-1185">Reference proteome</keyword>
<evidence type="ECO:0000259" key="17">
    <source>
        <dbReference type="Pfam" id="PF13614"/>
    </source>
</evidence>
<proteinExistence type="inferred from homology"/>
<dbReference type="CDD" id="cd05387">
    <property type="entry name" value="BY-kinase"/>
    <property type="match status" value="1"/>
</dbReference>
<keyword evidence="9" id="KW-0067">ATP-binding</keyword>
<evidence type="ECO:0000256" key="1">
    <source>
        <dbReference type="ARBA" id="ARBA00004429"/>
    </source>
</evidence>
<evidence type="ECO:0000256" key="14">
    <source>
        <dbReference type="SAM" id="Coils"/>
    </source>
</evidence>
<feature type="transmembrane region" description="Helical" evidence="15">
    <location>
        <begin position="33"/>
        <end position="54"/>
    </location>
</feature>
<keyword evidence="11 15" id="KW-0472">Membrane</keyword>
<dbReference type="EMBL" id="VLJN01000036">
    <property type="protein sequence ID" value="TWG81420.1"/>
    <property type="molecule type" value="Genomic_DNA"/>
</dbReference>
<dbReference type="PANTHER" id="PTHR32309:SF32">
    <property type="entry name" value="TYROSINE-PROTEIN KINASE ETK-RELATED"/>
    <property type="match status" value="1"/>
</dbReference>
<keyword evidence="8 19" id="KW-0418">Kinase</keyword>
<keyword evidence="4" id="KW-0997">Cell inner membrane</keyword>
<dbReference type="Proteomes" id="UP000318141">
    <property type="component" value="Unassembled WGS sequence"/>
</dbReference>
<evidence type="ECO:0000256" key="3">
    <source>
        <dbReference type="ARBA" id="ARBA00022475"/>
    </source>
</evidence>
<keyword evidence="12" id="KW-0829">Tyrosine-protein kinase</keyword>
<dbReference type="InterPro" id="IPR003856">
    <property type="entry name" value="LPS_length_determ_N"/>
</dbReference>
<evidence type="ECO:0000256" key="10">
    <source>
        <dbReference type="ARBA" id="ARBA00022989"/>
    </source>
</evidence>
<dbReference type="SUPFAM" id="SSF52540">
    <property type="entry name" value="P-loop containing nucleoside triphosphate hydrolases"/>
    <property type="match status" value="1"/>
</dbReference>
<dbReference type="Pfam" id="PF13807">
    <property type="entry name" value="GNVR"/>
    <property type="match status" value="1"/>
</dbReference>
<evidence type="ECO:0000313" key="19">
    <source>
        <dbReference type="EMBL" id="TWG81420.1"/>
    </source>
</evidence>
<evidence type="ECO:0000256" key="6">
    <source>
        <dbReference type="ARBA" id="ARBA00022692"/>
    </source>
</evidence>
<evidence type="ECO:0000256" key="5">
    <source>
        <dbReference type="ARBA" id="ARBA00022679"/>
    </source>
</evidence>
<dbReference type="InterPro" id="IPR027417">
    <property type="entry name" value="P-loop_NTPase"/>
</dbReference>
<dbReference type="GO" id="GO:0004713">
    <property type="term" value="F:protein tyrosine kinase activity"/>
    <property type="evidence" value="ECO:0007669"/>
    <property type="project" value="UniProtKB-KW"/>
</dbReference>
<evidence type="ECO:0000313" key="20">
    <source>
        <dbReference type="Proteomes" id="UP000318141"/>
    </source>
</evidence>
<organism evidence="19 20">
    <name type="scientific">Cupriavidus gilardii J11</name>
    <dbReference type="NCBI Taxonomy" id="936133"/>
    <lineage>
        <taxon>Bacteria</taxon>
        <taxon>Pseudomonadati</taxon>
        <taxon>Pseudomonadota</taxon>
        <taxon>Betaproteobacteria</taxon>
        <taxon>Burkholderiales</taxon>
        <taxon>Burkholderiaceae</taxon>
        <taxon>Cupriavidus</taxon>
    </lineage>
</organism>
<dbReference type="GO" id="GO:0005524">
    <property type="term" value="F:ATP binding"/>
    <property type="evidence" value="ECO:0007669"/>
    <property type="project" value="UniProtKB-KW"/>
</dbReference>
<name>A0A562B939_9BURK</name>
<evidence type="ECO:0000256" key="12">
    <source>
        <dbReference type="ARBA" id="ARBA00023137"/>
    </source>
</evidence>
<protein>
    <submittedName>
        <fullName evidence="19">Tyrosine-protein kinase Etk/Wzc</fullName>
    </submittedName>
</protein>
<comment type="similarity">
    <text evidence="2">Belongs to the etk/wzc family.</text>
</comment>
<gene>
    <name evidence="19" type="ORF">L602_004100000190</name>
</gene>
<dbReference type="OrthoDB" id="9808257at2"/>
<feature type="coiled-coil region" evidence="14">
    <location>
        <begin position="282"/>
        <end position="360"/>
    </location>
</feature>
<sequence length="749" mass="81481">MNSNTTRSSHSERLDEREGVVDLTSWFDILARYRWTFITVAGATILAGLFYAWIARPVYQADILVQVEENANSSSAAANRVAATISPVFDVKPAATAEIELLQSRMVVGRAVDNLMLDIEASPRYFPVIGRAIAQRNPELSRPGLFGWGGFAWGGESIQVTELTVPPEMEERRILLTALGDGQYRVSFASDAARATGKVGVPLTVRTASGPVQMTVARLDGRPGTQFVVRHLPRPAAIARLQQQLHIMERGKQSGVIGVTLEGESPELTAAILNEIGQEYVDQNVRRKAAEAEKSLDFLQTQLPQLKQQVETAESRYNAMRNQRGTVDLSEESKLILSQSVQIQTRLQELRQKRQELAMRFVGDHPSITAIDNQIASLTNQLNSVTGRIQRLPDVEQNVLRLMRDVKVSTELYQALLNDVQQLKLMKASKVGTARLVDPANVPIKPIRPNRLLIVGVAAGIGVIAGLLMVVVRRSLDGGLTDADEIEQQTGLTVYSTIPLSLLQNRRFGGSKPQPGLLALQEPEDPAVESLRSFRTALQFALVGSRNRIVVLTGPAPGVGKSFVSANFAAILAAGGKRVVLVDGDLRRGGLNHRFGSRRTPGLSDLLVGAPLEKVVQRQVAPNLDFIPTGAQAPQPADMLNSPAMDALLDELKSRYDVVLIDSPPVLSAADAGILASKAGAVFLVARADLTTASELQAADKALRHAGGDVKGVLFNGLHVEGRWYRSHYHFGKYRYMNQYGAAKPAKQA</sequence>
<dbReference type="AlphaFoldDB" id="A0A562B939"/>
<keyword evidence="14" id="KW-0175">Coiled coil</keyword>
<keyword evidence="10 15" id="KW-1133">Transmembrane helix</keyword>
<comment type="subcellular location">
    <subcellularLocation>
        <location evidence="1">Cell inner membrane</location>
        <topology evidence="1">Multi-pass membrane protein</topology>
    </subcellularLocation>
</comment>